<dbReference type="Proteomes" id="UP000515211">
    <property type="component" value="Chromosome 7"/>
</dbReference>
<dbReference type="KEGG" id="adu:107457780"/>
<dbReference type="PANTHER" id="PTHR31300:SF33">
    <property type="entry name" value="LIPASE"/>
    <property type="match status" value="1"/>
</dbReference>
<dbReference type="AlphaFoldDB" id="A0A6P4AZK3"/>
<sequence>MKKLCRNLDREDGLETVLEVPIPEEIFSSKNRAWQNMKSWMKPNAEPTSSSSSVFGGKTTEIQLLLGVIGAPLLPFPISSHNNNQPIISHNIKHHNNIEGSMAKYIVKQYVAAVGGERALNSVESMYAMGQVRVGSSEFWGGEEGVMKKKKKKKRTTKEVAAAAGEMGGFVVWQKKPELWCLELVVSGYKISAGSDGKVAWRQTPWHHSHASRGPPRPLRRLIQGIDPRSTANLFNNSICIGEKTVNNEECFTLKLEAESASLKARSSSNVEIIQHTLWGHFSQRTGLLVQLQDSYLLKLKSSPSSQSGDAPVFWETNMESLIQDYRAVDGIQIAHAGKTSVSLSRFGAEGPNGFSRTRMEETWKIEEVDFNIKGLSMECFLPPSDLKRGEQHKAGEVATTITTTSTTSNNNNNNANNKLPFKIRQASFKISASKVAAVNLDDSTDESESDEDAMIQE</sequence>
<reference evidence="2" key="2">
    <citation type="submission" date="2025-08" db="UniProtKB">
        <authorList>
            <consortium name="RefSeq"/>
        </authorList>
    </citation>
    <scope>IDENTIFICATION</scope>
    <source>
        <tissue evidence="2">Whole plant</tissue>
    </source>
</reference>
<dbReference type="GeneID" id="107457780"/>
<organism evidence="1 2">
    <name type="scientific">Arachis duranensis</name>
    <name type="common">Wild peanut</name>
    <dbReference type="NCBI Taxonomy" id="130453"/>
    <lineage>
        <taxon>Eukaryota</taxon>
        <taxon>Viridiplantae</taxon>
        <taxon>Streptophyta</taxon>
        <taxon>Embryophyta</taxon>
        <taxon>Tracheophyta</taxon>
        <taxon>Spermatophyta</taxon>
        <taxon>Magnoliopsida</taxon>
        <taxon>eudicotyledons</taxon>
        <taxon>Gunneridae</taxon>
        <taxon>Pentapetalae</taxon>
        <taxon>rosids</taxon>
        <taxon>fabids</taxon>
        <taxon>Fabales</taxon>
        <taxon>Fabaceae</taxon>
        <taxon>Papilionoideae</taxon>
        <taxon>50 kb inversion clade</taxon>
        <taxon>dalbergioids sensu lato</taxon>
        <taxon>Dalbergieae</taxon>
        <taxon>Pterocarpus clade</taxon>
        <taxon>Arachis</taxon>
    </lineage>
</organism>
<keyword evidence="1" id="KW-1185">Reference proteome</keyword>
<dbReference type="PANTHER" id="PTHR31300">
    <property type="entry name" value="LIPASE"/>
    <property type="match status" value="1"/>
</dbReference>
<dbReference type="RefSeq" id="XP_015931444.1">
    <property type="nucleotide sequence ID" value="XM_016075958.3"/>
</dbReference>
<reference evidence="1" key="1">
    <citation type="journal article" date="2016" name="Nat. Genet.">
        <title>The genome sequences of Arachis duranensis and Arachis ipaensis, the diploid ancestors of cultivated peanut.</title>
        <authorList>
            <person name="Bertioli D.J."/>
            <person name="Cannon S.B."/>
            <person name="Froenicke L."/>
            <person name="Huang G."/>
            <person name="Farmer A.D."/>
            <person name="Cannon E.K."/>
            <person name="Liu X."/>
            <person name="Gao D."/>
            <person name="Clevenger J."/>
            <person name="Dash S."/>
            <person name="Ren L."/>
            <person name="Moretzsohn M.C."/>
            <person name="Shirasawa K."/>
            <person name="Huang W."/>
            <person name="Vidigal B."/>
            <person name="Abernathy B."/>
            <person name="Chu Y."/>
            <person name="Niederhuth C.E."/>
            <person name="Umale P."/>
            <person name="Araujo A.C."/>
            <person name="Kozik A."/>
            <person name="Kim K.D."/>
            <person name="Burow M.D."/>
            <person name="Varshney R.K."/>
            <person name="Wang X."/>
            <person name="Zhang X."/>
            <person name="Barkley N."/>
            <person name="Guimaraes P.M."/>
            <person name="Isobe S."/>
            <person name="Guo B."/>
            <person name="Liao B."/>
            <person name="Stalker H.T."/>
            <person name="Schmitz R.J."/>
            <person name="Scheffler B.E."/>
            <person name="Leal-Bertioli S.C."/>
            <person name="Xun X."/>
            <person name="Jackson S.A."/>
            <person name="Michelmore R."/>
            <person name="Ozias-Akins P."/>
        </authorList>
    </citation>
    <scope>NUCLEOTIDE SEQUENCE [LARGE SCALE GENOMIC DNA]</scope>
    <source>
        <strain evidence="1">cv. V14167</strain>
    </source>
</reference>
<proteinExistence type="predicted"/>
<gene>
    <name evidence="2" type="primary">LOC107457780</name>
</gene>
<dbReference type="OrthoDB" id="1065010at2759"/>
<evidence type="ECO:0000313" key="2">
    <source>
        <dbReference type="RefSeq" id="XP_015931444.1"/>
    </source>
</evidence>
<accession>A0A6P4AZK3</accession>
<dbReference type="InterPro" id="IPR006873">
    <property type="entry name" value="DUF620"/>
</dbReference>
<name>A0A6P4AZK3_ARADU</name>
<dbReference type="Pfam" id="PF04788">
    <property type="entry name" value="DUF620"/>
    <property type="match status" value="1"/>
</dbReference>
<evidence type="ECO:0000313" key="1">
    <source>
        <dbReference type="Proteomes" id="UP000515211"/>
    </source>
</evidence>
<protein>
    <submittedName>
        <fullName evidence="2">Uncharacterized protein LOC107457780</fullName>
    </submittedName>
</protein>